<dbReference type="RefSeq" id="WP_259124370.1">
    <property type="nucleotide sequence ID" value="NZ_JANUAE010000015.1"/>
</dbReference>
<evidence type="ECO:0000313" key="3">
    <source>
        <dbReference type="Proteomes" id="UP001155057"/>
    </source>
</evidence>
<dbReference type="EMBL" id="JANUAE010000015">
    <property type="protein sequence ID" value="MCS3711550.1"/>
    <property type="molecule type" value="Genomic_DNA"/>
</dbReference>
<dbReference type="Proteomes" id="UP001155057">
    <property type="component" value="Unassembled WGS sequence"/>
</dbReference>
<keyword evidence="1" id="KW-1133">Transmembrane helix</keyword>
<reference evidence="2" key="1">
    <citation type="submission" date="2022-08" db="EMBL/GenBank/DDBJ databases">
        <title>Genomic Encyclopedia of Type Strains, Phase V (KMG-V): Genome sequencing to study the core and pangenomes of soil and plant-associated prokaryotes.</title>
        <authorList>
            <person name="Whitman W."/>
        </authorList>
    </citation>
    <scope>NUCLEOTIDE SEQUENCE</scope>
    <source>
        <strain evidence="2">SP3049</strain>
    </source>
</reference>
<sequence length="128" mass="14874">MSDTRSSPGGRFLGLLLLLFIGLKLTGHIDWSWLWVLAPLWGPIATVLLVVLCGVLFIAAAGITDWQYQRHYWEAKIYRWWHGEPQDPVSWARIEKPNYHTKITLIKEIRAEFDMKIKEAKSVADKVW</sequence>
<feature type="transmembrane region" description="Helical" evidence="1">
    <location>
        <begin position="12"/>
        <end position="34"/>
    </location>
</feature>
<gene>
    <name evidence="2" type="ORF">GGP61_003183</name>
</gene>
<name>A0A9X2TGE8_9BACT</name>
<keyword evidence="1" id="KW-0812">Transmembrane</keyword>
<proteinExistence type="predicted"/>
<evidence type="ECO:0000313" key="2">
    <source>
        <dbReference type="EMBL" id="MCS3711550.1"/>
    </source>
</evidence>
<accession>A0A9X2TGE8</accession>
<protein>
    <submittedName>
        <fullName evidence="2">Uncharacterized protein</fullName>
    </submittedName>
</protein>
<evidence type="ECO:0000256" key="1">
    <source>
        <dbReference type="SAM" id="Phobius"/>
    </source>
</evidence>
<organism evidence="2 3">
    <name type="scientific">Salinibacter ruber</name>
    <dbReference type="NCBI Taxonomy" id="146919"/>
    <lineage>
        <taxon>Bacteria</taxon>
        <taxon>Pseudomonadati</taxon>
        <taxon>Rhodothermota</taxon>
        <taxon>Rhodothermia</taxon>
        <taxon>Rhodothermales</taxon>
        <taxon>Salinibacteraceae</taxon>
        <taxon>Salinibacter</taxon>
    </lineage>
</organism>
<keyword evidence="1" id="KW-0472">Membrane</keyword>
<feature type="transmembrane region" description="Helical" evidence="1">
    <location>
        <begin position="40"/>
        <end position="63"/>
    </location>
</feature>
<dbReference type="AlphaFoldDB" id="A0A9X2TGE8"/>
<comment type="caution">
    <text evidence="2">The sequence shown here is derived from an EMBL/GenBank/DDBJ whole genome shotgun (WGS) entry which is preliminary data.</text>
</comment>